<dbReference type="Pfam" id="PF06418">
    <property type="entry name" value="CTP_synth_N"/>
    <property type="match status" value="1"/>
</dbReference>
<dbReference type="GO" id="GO:0042802">
    <property type="term" value="F:identical protein binding"/>
    <property type="evidence" value="ECO:0007669"/>
    <property type="project" value="TreeGrafter"/>
</dbReference>
<dbReference type="EC" id="6.3.4.2" evidence="3"/>
<dbReference type="SUPFAM" id="SSF52317">
    <property type="entry name" value="Class I glutamine amidotransferase-like"/>
    <property type="match status" value="1"/>
</dbReference>
<evidence type="ECO:0000256" key="4">
    <source>
        <dbReference type="ARBA" id="ARBA00022598"/>
    </source>
</evidence>
<dbReference type="InterPro" id="IPR033828">
    <property type="entry name" value="GATase1_CTP_Synthase"/>
</dbReference>
<dbReference type="InterPro" id="IPR004468">
    <property type="entry name" value="CTP_synthase"/>
</dbReference>
<evidence type="ECO:0000259" key="10">
    <source>
        <dbReference type="Pfam" id="PF00117"/>
    </source>
</evidence>
<dbReference type="GO" id="GO:0019856">
    <property type="term" value="P:pyrimidine nucleobase biosynthetic process"/>
    <property type="evidence" value="ECO:0007669"/>
    <property type="project" value="TreeGrafter"/>
</dbReference>
<keyword evidence="4" id="KW-0436">Ligase</keyword>
<dbReference type="AlphaFoldDB" id="X1J204"/>
<keyword evidence="5" id="KW-0547">Nucleotide-binding</keyword>
<gene>
    <name evidence="12" type="ORF">S03H2_58484</name>
</gene>
<dbReference type="GO" id="GO:0044210">
    <property type="term" value="P:'de novo' CTP biosynthetic process"/>
    <property type="evidence" value="ECO:0007669"/>
    <property type="project" value="UniProtKB-UniPathway"/>
</dbReference>
<dbReference type="EMBL" id="BARU01037546">
    <property type="protein sequence ID" value="GAH88736.1"/>
    <property type="molecule type" value="Genomic_DNA"/>
</dbReference>
<sequence length="248" mass="28048">DIIICRSEVKLTDSIKSKISLFCDIEKEDTIEAIDVKHLYEVPLMLQKEKLDYRVLSKLKLKAKKSDLKSWKKIVNTIQHLDGKVDIGIVGKYTDLKDAYISIVESLNHGGYYFKKNINLTWINAELVEESCPQNNILFNVDGILVPYGYGARGINGKINAIKFAREKKIPFLGICLGMQCAVIEFGRNVLDLDDANSTEFDPDTGNPVIDLTREQKNAEDMGGTMRLGSYKCRLKVGSRAYKAYKKK</sequence>
<accession>X1J204</accession>
<proteinExistence type="inferred from homology"/>
<dbReference type="Gene3D" id="3.40.50.300">
    <property type="entry name" value="P-loop containing nucleotide triphosphate hydrolases"/>
    <property type="match status" value="1"/>
</dbReference>
<comment type="caution">
    <text evidence="12">The sequence shown here is derived from an EMBL/GenBank/DDBJ whole genome shotgun (WGS) entry which is preliminary data.</text>
</comment>
<feature type="domain" description="Glutamine amidotransferase" evidence="10">
    <location>
        <begin position="96"/>
        <end position="238"/>
    </location>
</feature>
<comment type="catalytic activity">
    <reaction evidence="9">
        <text>UTP + L-glutamine + ATP + H2O = CTP + L-glutamate + ADP + phosphate + 2 H(+)</text>
        <dbReference type="Rhea" id="RHEA:26426"/>
        <dbReference type="ChEBI" id="CHEBI:15377"/>
        <dbReference type="ChEBI" id="CHEBI:15378"/>
        <dbReference type="ChEBI" id="CHEBI:29985"/>
        <dbReference type="ChEBI" id="CHEBI:30616"/>
        <dbReference type="ChEBI" id="CHEBI:37563"/>
        <dbReference type="ChEBI" id="CHEBI:43474"/>
        <dbReference type="ChEBI" id="CHEBI:46398"/>
        <dbReference type="ChEBI" id="CHEBI:58359"/>
        <dbReference type="ChEBI" id="CHEBI:456216"/>
        <dbReference type="EC" id="6.3.4.2"/>
    </reaction>
</comment>
<reference evidence="12" key="1">
    <citation type="journal article" date="2014" name="Front. Microbiol.">
        <title>High frequency of phylogenetically diverse reductive dehalogenase-homologous genes in deep subseafloor sedimentary metagenomes.</title>
        <authorList>
            <person name="Kawai M."/>
            <person name="Futagami T."/>
            <person name="Toyoda A."/>
            <person name="Takaki Y."/>
            <person name="Nishi S."/>
            <person name="Hori S."/>
            <person name="Arai W."/>
            <person name="Tsubouchi T."/>
            <person name="Morono Y."/>
            <person name="Uchiyama I."/>
            <person name="Ito T."/>
            <person name="Fujiyama A."/>
            <person name="Inagaki F."/>
            <person name="Takami H."/>
        </authorList>
    </citation>
    <scope>NUCLEOTIDE SEQUENCE</scope>
    <source>
        <strain evidence="12">Expedition CK06-06</strain>
    </source>
</reference>
<feature type="domain" description="CTP synthase N-terminal" evidence="11">
    <location>
        <begin position="1"/>
        <end position="61"/>
    </location>
</feature>
<dbReference type="InterPro" id="IPR027417">
    <property type="entry name" value="P-loop_NTPase"/>
</dbReference>
<feature type="non-terminal residue" evidence="12">
    <location>
        <position position="1"/>
    </location>
</feature>
<dbReference type="PANTHER" id="PTHR11550:SF0">
    <property type="entry name" value="CTP SYNTHASE-RELATED"/>
    <property type="match status" value="1"/>
</dbReference>
<dbReference type="InterPro" id="IPR017456">
    <property type="entry name" value="CTP_synthase_N"/>
</dbReference>
<evidence type="ECO:0000256" key="9">
    <source>
        <dbReference type="ARBA" id="ARBA00047781"/>
    </source>
</evidence>
<dbReference type="SUPFAM" id="SSF52540">
    <property type="entry name" value="P-loop containing nucleoside triphosphate hydrolases"/>
    <property type="match status" value="1"/>
</dbReference>
<dbReference type="UniPathway" id="UPA00159">
    <property type="reaction ID" value="UER00277"/>
</dbReference>
<dbReference type="InterPro" id="IPR029062">
    <property type="entry name" value="Class_I_gatase-like"/>
</dbReference>
<dbReference type="CDD" id="cd01746">
    <property type="entry name" value="GATase1_CTP_Synthase"/>
    <property type="match status" value="1"/>
</dbReference>
<evidence type="ECO:0000256" key="3">
    <source>
        <dbReference type="ARBA" id="ARBA00012291"/>
    </source>
</evidence>
<evidence type="ECO:0000256" key="7">
    <source>
        <dbReference type="ARBA" id="ARBA00022962"/>
    </source>
</evidence>
<keyword evidence="8" id="KW-0665">Pyrimidine biosynthesis</keyword>
<keyword evidence="6" id="KW-0067">ATP-binding</keyword>
<dbReference type="NCBIfam" id="NF003792">
    <property type="entry name" value="PRK05380.1"/>
    <property type="match status" value="1"/>
</dbReference>
<name>X1J204_9ZZZZ</name>
<dbReference type="GO" id="GO:0005829">
    <property type="term" value="C:cytosol"/>
    <property type="evidence" value="ECO:0007669"/>
    <property type="project" value="TreeGrafter"/>
</dbReference>
<dbReference type="GO" id="GO:0003883">
    <property type="term" value="F:CTP synthase activity"/>
    <property type="evidence" value="ECO:0007669"/>
    <property type="project" value="UniProtKB-EC"/>
</dbReference>
<evidence type="ECO:0000259" key="11">
    <source>
        <dbReference type="Pfam" id="PF06418"/>
    </source>
</evidence>
<dbReference type="PANTHER" id="PTHR11550">
    <property type="entry name" value="CTP SYNTHASE"/>
    <property type="match status" value="1"/>
</dbReference>
<dbReference type="Gene3D" id="3.40.50.880">
    <property type="match status" value="1"/>
</dbReference>
<evidence type="ECO:0000256" key="5">
    <source>
        <dbReference type="ARBA" id="ARBA00022741"/>
    </source>
</evidence>
<dbReference type="GO" id="GO:0005524">
    <property type="term" value="F:ATP binding"/>
    <property type="evidence" value="ECO:0007669"/>
    <property type="project" value="UniProtKB-KW"/>
</dbReference>
<evidence type="ECO:0000256" key="1">
    <source>
        <dbReference type="ARBA" id="ARBA00005171"/>
    </source>
</evidence>
<dbReference type="Pfam" id="PF00117">
    <property type="entry name" value="GATase"/>
    <property type="match status" value="1"/>
</dbReference>
<evidence type="ECO:0000256" key="2">
    <source>
        <dbReference type="ARBA" id="ARBA00007533"/>
    </source>
</evidence>
<keyword evidence="7" id="KW-0315">Glutamine amidotransferase</keyword>
<dbReference type="InterPro" id="IPR017926">
    <property type="entry name" value="GATASE"/>
</dbReference>
<comment type="pathway">
    <text evidence="1">Pyrimidine metabolism; CTP biosynthesis via de novo pathway; CTP from UDP: step 2/2.</text>
</comment>
<evidence type="ECO:0000313" key="12">
    <source>
        <dbReference type="EMBL" id="GAH88736.1"/>
    </source>
</evidence>
<organism evidence="12">
    <name type="scientific">marine sediment metagenome</name>
    <dbReference type="NCBI Taxonomy" id="412755"/>
    <lineage>
        <taxon>unclassified sequences</taxon>
        <taxon>metagenomes</taxon>
        <taxon>ecological metagenomes</taxon>
    </lineage>
</organism>
<comment type="similarity">
    <text evidence="2">Belongs to the CTP synthase family.</text>
</comment>
<dbReference type="PROSITE" id="PS51273">
    <property type="entry name" value="GATASE_TYPE_1"/>
    <property type="match status" value="1"/>
</dbReference>
<feature type="non-terminal residue" evidence="12">
    <location>
        <position position="248"/>
    </location>
</feature>
<evidence type="ECO:0000256" key="6">
    <source>
        <dbReference type="ARBA" id="ARBA00022840"/>
    </source>
</evidence>
<evidence type="ECO:0000256" key="8">
    <source>
        <dbReference type="ARBA" id="ARBA00022975"/>
    </source>
</evidence>
<protein>
    <recommendedName>
        <fullName evidence="3">CTP synthase (glutamine hydrolyzing)</fullName>
        <ecNumber evidence="3">6.3.4.2</ecNumber>
    </recommendedName>
</protein>